<evidence type="ECO:0000256" key="4">
    <source>
        <dbReference type="ARBA" id="ARBA00023268"/>
    </source>
</evidence>
<dbReference type="Gene3D" id="3.30.70.3290">
    <property type="match status" value="1"/>
</dbReference>
<feature type="region of interest" description="Disordered" evidence="6">
    <location>
        <begin position="1676"/>
        <end position="1699"/>
    </location>
</feature>
<feature type="domain" description="Ketosynthase family 3 (KS3)" evidence="8">
    <location>
        <begin position="386"/>
        <end position="809"/>
    </location>
</feature>
<dbReference type="Pfam" id="PF14765">
    <property type="entry name" value="PS-DH"/>
    <property type="match status" value="1"/>
</dbReference>
<evidence type="ECO:0000256" key="1">
    <source>
        <dbReference type="ARBA" id="ARBA00022450"/>
    </source>
</evidence>
<accession>A0AAN8A5A5</accession>
<dbReference type="Gene3D" id="3.40.366.10">
    <property type="entry name" value="Malonyl-Coenzyme A Acyl Carrier Protein, domain 2"/>
    <property type="match status" value="2"/>
</dbReference>
<dbReference type="SMART" id="SM00825">
    <property type="entry name" value="PKS_KS"/>
    <property type="match status" value="1"/>
</dbReference>
<dbReference type="PROSITE" id="PS52004">
    <property type="entry name" value="KS3_2"/>
    <property type="match status" value="1"/>
</dbReference>
<dbReference type="InterPro" id="IPR016035">
    <property type="entry name" value="Acyl_Trfase/lysoPLipase"/>
</dbReference>
<evidence type="ECO:0000256" key="2">
    <source>
        <dbReference type="ARBA" id="ARBA00022553"/>
    </source>
</evidence>
<evidence type="ECO:0000259" key="8">
    <source>
        <dbReference type="PROSITE" id="PS52004"/>
    </source>
</evidence>
<dbReference type="Pfam" id="PF22621">
    <property type="entry name" value="CurL-like_PKS_C"/>
    <property type="match status" value="1"/>
</dbReference>
<dbReference type="InterPro" id="IPR050091">
    <property type="entry name" value="PKS_NRPS_Biosynth_Enz"/>
</dbReference>
<protein>
    <submittedName>
        <fullName evidence="10">Type I Iterative PKS</fullName>
    </submittedName>
</protein>
<dbReference type="CDD" id="cd00833">
    <property type="entry name" value="PKS"/>
    <property type="match status" value="1"/>
</dbReference>
<dbReference type="GO" id="GO:0004312">
    <property type="term" value="F:fatty acid synthase activity"/>
    <property type="evidence" value="ECO:0007669"/>
    <property type="project" value="TreeGrafter"/>
</dbReference>
<dbReference type="GO" id="GO:0044550">
    <property type="term" value="P:secondary metabolite biosynthetic process"/>
    <property type="evidence" value="ECO:0007669"/>
    <property type="project" value="TreeGrafter"/>
</dbReference>
<feature type="active site" description="Proton acceptor; for dehydratase activity" evidence="5">
    <location>
        <position position="1332"/>
    </location>
</feature>
<dbReference type="GO" id="GO:0006633">
    <property type="term" value="P:fatty acid biosynthetic process"/>
    <property type="evidence" value="ECO:0007669"/>
    <property type="project" value="TreeGrafter"/>
</dbReference>
<dbReference type="InterPro" id="IPR020806">
    <property type="entry name" value="PKS_PP-bd"/>
</dbReference>
<dbReference type="PANTHER" id="PTHR43775">
    <property type="entry name" value="FATTY ACID SYNTHASE"/>
    <property type="match status" value="1"/>
</dbReference>
<comment type="caution">
    <text evidence="10">The sequence shown here is derived from an EMBL/GenBank/DDBJ whole genome shotgun (WGS) entry which is preliminary data.</text>
</comment>
<dbReference type="Proteomes" id="UP001310594">
    <property type="component" value="Unassembled WGS sequence"/>
</dbReference>
<dbReference type="Pfam" id="PF00550">
    <property type="entry name" value="PP-binding"/>
    <property type="match status" value="1"/>
</dbReference>
<dbReference type="SMART" id="SM00827">
    <property type="entry name" value="PKS_AT"/>
    <property type="match status" value="1"/>
</dbReference>
<dbReference type="NCBIfam" id="TIGR04532">
    <property type="entry name" value="PT_fungal_PKS"/>
    <property type="match status" value="1"/>
</dbReference>
<dbReference type="InterPro" id="IPR014043">
    <property type="entry name" value="Acyl_transferase_dom"/>
</dbReference>
<dbReference type="Gene3D" id="3.10.129.110">
    <property type="entry name" value="Polyketide synthase dehydratase"/>
    <property type="match status" value="1"/>
</dbReference>
<dbReference type="InterPro" id="IPR049551">
    <property type="entry name" value="PKS_DH_C"/>
</dbReference>
<dbReference type="FunFam" id="3.40.366.10:FF:000002">
    <property type="entry name" value="Probable polyketide synthase 2"/>
    <property type="match status" value="1"/>
</dbReference>
<dbReference type="PROSITE" id="PS52019">
    <property type="entry name" value="PKS_MFAS_DH"/>
    <property type="match status" value="1"/>
</dbReference>
<dbReference type="FunFam" id="1.10.1200.10:FF:000011">
    <property type="entry name" value="Sterigmatocystin biosynthesis polyketide synthase"/>
    <property type="match status" value="1"/>
</dbReference>
<dbReference type="InterPro" id="IPR049900">
    <property type="entry name" value="PKS_mFAS_DH"/>
</dbReference>
<feature type="region of interest" description="N-terminal hotdog fold" evidence="5">
    <location>
        <begin position="1300"/>
        <end position="1436"/>
    </location>
</feature>
<dbReference type="InterPro" id="IPR009081">
    <property type="entry name" value="PP-bd_ACP"/>
</dbReference>
<proteinExistence type="predicted"/>
<dbReference type="PROSITE" id="PS50075">
    <property type="entry name" value="CARRIER"/>
    <property type="match status" value="1"/>
</dbReference>
<dbReference type="InterPro" id="IPR032088">
    <property type="entry name" value="SAT"/>
</dbReference>
<evidence type="ECO:0000256" key="6">
    <source>
        <dbReference type="SAM" id="MobiDB-lite"/>
    </source>
</evidence>
<evidence type="ECO:0000259" key="9">
    <source>
        <dbReference type="PROSITE" id="PS52019"/>
    </source>
</evidence>
<dbReference type="EMBL" id="JAVRQU010000002">
    <property type="protein sequence ID" value="KAK5706871.1"/>
    <property type="molecule type" value="Genomic_DNA"/>
</dbReference>
<dbReference type="SUPFAM" id="SSF55048">
    <property type="entry name" value="Probable ACP-binding domain of malonyl-CoA ACP transacylase"/>
    <property type="match status" value="1"/>
</dbReference>
<keyword evidence="1" id="KW-0596">Phosphopantetheine</keyword>
<evidence type="ECO:0000259" key="7">
    <source>
        <dbReference type="PROSITE" id="PS50075"/>
    </source>
</evidence>
<evidence type="ECO:0000256" key="3">
    <source>
        <dbReference type="ARBA" id="ARBA00022679"/>
    </source>
</evidence>
<evidence type="ECO:0000256" key="5">
    <source>
        <dbReference type="PROSITE-ProRule" id="PRU01363"/>
    </source>
</evidence>
<dbReference type="Pfam" id="PF00109">
    <property type="entry name" value="ketoacyl-synt"/>
    <property type="match status" value="1"/>
</dbReference>
<dbReference type="InterPro" id="IPR042104">
    <property type="entry name" value="PKS_dehydratase_sf"/>
</dbReference>
<reference evidence="10" key="1">
    <citation type="submission" date="2023-08" db="EMBL/GenBank/DDBJ databases">
        <title>Black Yeasts Isolated from many extreme environments.</title>
        <authorList>
            <person name="Coleine C."/>
            <person name="Stajich J.E."/>
            <person name="Selbmann L."/>
        </authorList>
    </citation>
    <scope>NUCLEOTIDE SEQUENCE</scope>
    <source>
        <strain evidence="10">CCFEE 5810</strain>
    </source>
</reference>
<feature type="active site" description="Proton donor; for dehydratase activity" evidence="5">
    <location>
        <position position="1523"/>
    </location>
</feature>
<name>A0AAN8A5A5_9PEZI</name>
<dbReference type="SMART" id="SM00823">
    <property type="entry name" value="PKS_PP"/>
    <property type="match status" value="1"/>
</dbReference>
<feature type="region of interest" description="Disordered" evidence="6">
    <location>
        <begin position="1641"/>
        <end position="1664"/>
    </location>
</feature>
<dbReference type="Pfam" id="PF16073">
    <property type="entry name" value="SAT"/>
    <property type="match status" value="1"/>
</dbReference>
<organism evidence="10 11">
    <name type="scientific">Elasticomyces elasticus</name>
    <dbReference type="NCBI Taxonomy" id="574655"/>
    <lineage>
        <taxon>Eukaryota</taxon>
        <taxon>Fungi</taxon>
        <taxon>Dikarya</taxon>
        <taxon>Ascomycota</taxon>
        <taxon>Pezizomycotina</taxon>
        <taxon>Dothideomycetes</taxon>
        <taxon>Dothideomycetidae</taxon>
        <taxon>Mycosphaerellales</taxon>
        <taxon>Teratosphaeriaceae</taxon>
        <taxon>Elasticomyces</taxon>
    </lineage>
</organism>
<dbReference type="SUPFAM" id="SSF53901">
    <property type="entry name" value="Thiolase-like"/>
    <property type="match status" value="1"/>
</dbReference>
<dbReference type="Gene3D" id="1.10.1200.10">
    <property type="entry name" value="ACP-like"/>
    <property type="match status" value="1"/>
</dbReference>
<dbReference type="FunFam" id="3.10.129.110:FF:000001">
    <property type="entry name" value="Sterigmatocystin biosynthesis polyketide synthase"/>
    <property type="match status" value="1"/>
</dbReference>
<dbReference type="InterPro" id="IPR016039">
    <property type="entry name" value="Thiolase-like"/>
</dbReference>
<keyword evidence="3" id="KW-0808">Transferase</keyword>
<feature type="domain" description="PKS/mFAS DH" evidence="9">
    <location>
        <begin position="1300"/>
        <end position="1614"/>
    </location>
</feature>
<evidence type="ECO:0000313" key="10">
    <source>
        <dbReference type="EMBL" id="KAK5706871.1"/>
    </source>
</evidence>
<dbReference type="Pfam" id="PF00698">
    <property type="entry name" value="Acyl_transf_1"/>
    <property type="match status" value="1"/>
</dbReference>
<dbReference type="Gene3D" id="3.40.47.10">
    <property type="match status" value="1"/>
</dbReference>
<dbReference type="PANTHER" id="PTHR43775:SF37">
    <property type="entry name" value="SI:DKEY-61P9.11"/>
    <property type="match status" value="1"/>
</dbReference>
<dbReference type="GO" id="GO:0031177">
    <property type="term" value="F:phosphopantetheine binding"/>
    <property type="evidence" value="ECO:0007669"/>
    <property type="project" value="InterPro"/>
</dbReference>
<dbReference type="InterPro" id="IPR036736">
    <property type="entry name" value="ACP-like_sf"/>
</dbReference>
<dbReference type="InterPro" id="IPR016036">
    <property type="entry name" value="Malonyl_transacylase_ACP-bd"/>
</dbReference>
<dbReference type="InterPro" id="IPR030918">
    <property type="entry name" value="PT_fungal_PKS"/>
</dbReference>
<dbReference type="InterPro" id="IPR020841">
    <property type="entry name" value="PKS_Beta-ketoAc_synthase_dom"/>
</dbReference>
<gene>
    <name evidence="10" type="ORF">LTR97_001863</name>
</gene>
<dbReference type="InterPro" id="IPR014031">
    <property type="entry name" value="Ketoacyl_synth_C"/>
</dbReference>
<dbReference type="InterPro" id="IPR014030">
    <property type="entry name" value="Ketoacyl_synth_N"/>
</dbReference>
<keyword evidence="2" id="KW-0597">Phosphoprotein</keyword>
<keyword evidence="4" id="KW-0511">Multifunctional enzyme</keyword>
<feature type="region of interest" description="C-terminal hotdog fold" evidence="5">
    <location>
        <begin position="1463"/>
        <end position="1614"/>
    </location>
</feature>
<dbReference type="SUPFAM" id="SSF47336">
    <property type="entry name" value="ACP-like"/>
    <property type="match status" value="1"/>
</dbReference>
<evidence type="ECO:0000313" key="11">
    <source>
        <dbReference type="Proteomes" id="UP001310594"/>
    </source>
</evidence>
<dbReference type="Pfam" id="PF02801">
    <property type="entry name" value="Ketoacyl-synt_C"/>
    <property type="match status" value="1"/>
</dbReference>
<dbReference type="SUPFAM" id="SSF52151">
    <property type="entry name" value="FabD/lysophospholipase-like"/>
    <property type="match status" value="1"/>
</dbReference>
<dbReference type="InterPro" id="IPR001227">
    <property type="entry name" value="Ac_transferase_dom_sf"/>
</dbReference>
<sequence length="1781" mass="193595">MEILYFGNEFPKEDLQDVFRLLHNHNRSVRHPLLDQLISNTTQAIKHEIKQLPSKLSDLIPPFATLFDWAENAELREGMLCGAVEGVLLVLLQLSLYISHVENHAIAQQDLRSTRLTALGVGLLSAAAVAHSPNVADLPLHAAEAVRIAFRMGVHVRAVSHQLEACDLSERPATWAYVVHNIGAGEAEAELEVMAATSSPTSKIFISAVSPTSVTISGPPSRLQALFRKSKIFRDATSIALPVYGGLCHAPHIFGLRDVRAILDKESSLSDFQMPTLGTSTLPLHSTSSGAAYPMSQDMSLFEHVVTELLTKQITWDNVVADVIETASTSKPTDILLGCFGNSIPFRDLLRVLHETLLDTDIKVVNYMTSLTDSPLNDTTPRGTAQAKLAIVGMSCRLPGGATDTEKFWEIMANGLDVSRRIPGDRFDIETHFDADGKQMNKTMTEHGCFIDEPGLFDASFFNMSPREAMAVDPQMRLSLVTAYEALEQAGFVPNRTLSTKAERIGTYYGQAADDFLVVAVPLDQAESTTSSSFPAHRTRSDTACSSGLAAIELACQALWNGDVDTAVAGGVNLLTNPDGFTGLGRGHFLTKTHNACKTWDATADGYCRADGVGSVVIKKLEDAQADNDNILGVILGCGTNHSAEAVSITHPHAGHQSYLSRQVLRQAGVNPLDVSYIELHGTGTQAGDYEEMQGILDVYAPDSSPRRRSDQKLHIGSVKANIGHGESVAGTSALIKVLSMLQHNAIPPHVGIKTEINPRFAKDLNNSKRNIHIPFSEVEWPQTPGKKRIAGINNFGAAGGNTTMILEEAPSRPEREADPRSSHVVSVSAKSRKALAGNIERLIAYLDLNSDTVSIADLAYTTTARKHQHQFRIAMSVSDIPQARKQLNAAMNKVDTLPAVAKSSSPPVAFAFTGQGASYQSMDLELYRDVPSFREHIQHLDAMAQAQGFPSFIPAIDGSHHKDHTHAPVVTQLALVCVEIALAEYWASLGVTPDIVIGHSLGEYAAACCAGIISANDAIFMVGRRALMLTEQCQTGSHCMMAVRASLAAIGEASGSRAYTVACVNGPSDVVLSGKADEVDDLAVILEAAGLRCIKLNVAFAFHSEQTDPILDGFEAACAGVVFNEPKLPIISPLLGKVVFDSRTINANYVRRATRETVDFVSALENAYSVSSIAEDTVWIEIGPHPVCANFVKSTLPSTQFTLPSLRRGEDNWKTLSQSIAALHLTGLHISFNDFHAPFASQVRLLDLPSYAWDEKRYWLQYNGDWCLTKGNTYYDDKDSKIEARSPPPVYESLSSLVQNIIEVDVDGIAGTVVMQSDLMQKDFYASAQGHRMNDCGVVTSSIHADIAYTLGNFLYRKFYPKADHVDMDMGNLVVTSGLIAHKGPTSVPQIIQVTVHTDNIETKSLDLTWQSVALDGSILEPFATANITFGDATIWKKTWSPTSHLIQHRIEMLDTMASQGQANRLTRNMAYTLFANNLVDYAEKYRGMQSVVIHDLEAYAEVQLSTKEDGAKFMVPPYFIDSVAHLAGYIMNCSDSMDTQKYYCVTSGWDSMKFAEPLMAGGRYRSYVKMIPTKDDPSVFLGDVYILSAEHNNIIGFVGGIHFRRFPRILLGRFFTAPEVPKAALGQAKIHAPSKTAKISSTPAVVPEPQKASVHGTTTTKPAVVTPKPAVHVSAGPIRSEDDHSLSSTVSSSEGIMTPPSGAITVADRALMLIAQETALDVSDLEDSAEFANLGIDSLMSLVLTEKLRGELDVKVNGSLFLDYPTIGDLRSWLVEYYN</sequence>
<feature type="domain" description="Carrier" evidence="7">
    <location>
        <begin position="1703"/>
        <end position="1780"/>
    </location>
</feature>